<feature type="compositionally biased region" description="Basic and acidic residues" evidence="4">
    <location>
        <begin position="54"/>
        <end position="64"/>
    </location>
</feature>
<name>A0A0G2HRQ2_9EURO</name>
<sequence length="241" mass="27532">MFVHSVDQDPVEDPAEGHSVPEPQQQTQQNQHAATPAANPQPPTWAKKPRKPKDKPDATGRHSAAEISTVEDFKIQFCHDNNMSGEDFGRMVQHCETGRGDFPCPESVMTRSEFWAHLYALMPGRRHRDVHRYMRSHYVATSQKPRQWTRAQDDELAALHAEHGPDFAKIARILGRARDDVNTRFRKHVQHRDTQNHGPWTDEECVRLEDAVRQWRDSQLPEDDNNTTGFSSTRTISGGLG</sequence>
<comment type="caution">
    <text evidence="6">The sequence shown here is derived from an EMBL/GenBank/DDBJ whole genome shotgun (WGS) entry which is preliminary data.</text>
</comment>
<keyword evidence="3" id="KW-0539">Nucleus</keyword>
<dbReference type="GO" id="GO:0005634">
    <property type="term" value="C:nucleus"/>
    <property type="evidence" value="ECO:0007669"/>
    <property type="project" value="UniProtKB-SubCell"/>
</dbReference>
<dbReference type="InterPro" id="IPR009057">
    <property type="entry name" value="Homeodomain-like_sf"/>
</dbReference>
<accession>A0A0G2HRQ2</accession>
<dbReference type="SMART" id="SM00717">
    <property type="entry name" value="SANT"/>
    <property type="match status" value="1"/>
</dbReference>
<evidence type="ECO:0000256" key="4">
    <source>
        <dbReference type="SAM" id="MobiDB-lite"/>
    </source>
</evidence>
<feature type="domain" description="HTH myb-type" evidence="5">
    <location>
        <begin position="146"/>
        <end position="193"/>
    </location>
</feature>
<dbReference type="CDD" id="cd00167">
    <property type="entry name" value="SANT"/>
    <property type="match status" value="1"/>
</dbReference>
<dbReference type="OrthoDB" id="39591at2759"/>
<evidence type="ECO:0000259" key="5">
    <source>
        <dbReference type="PROSITE" id="PS51294"/>
    </source>
</evidence>
<organism evidence="6 7">
    <name type="scientific">[Emmonsia] crescens</name>
    <dbReference type="NCBI Taxonomy" id="73230"/>
    <lineage>
        <taxon>Eukaryota</taxon>
        <taxon>Fungi</taxon>
        <taxon>Dikarya</taxon>
        <taxon>Ascomycota</taxon>
        <taxon>Pezizomycotina</taxon>
        <taxon>Eurotiomycetes</taxon>
        <taxon>Eurotiomycetidae</taxon>
        <taxon>Onygenales</taxon>
        <taxon>Ajellomycetaceae</taxon>
        <taxon>Emergomyces</taxon>
    </lineage>
</organism>
<evidence type="ECO:0000256" key="2">
    <source>
        <dbReference type="ARBA" id="ARBA00023125"/>
    </source>
</evidence>
<evidence type="ECO:0000313" key="7">
    <source>
        <dbReference type="Proteomes" id="UP000034164"/>
    </source>
</evidence>
<feature type="region of interest" description="Disordered" evidence="4">
    <location>
        <begin position="1"/>
        <end position="66"/>
    </location>
</feature>
<dbReference type="GO" id="GO:0003700">
    <property type="term" value="F:DNA-binding transcription factor activity"/>
    <property type="evidence" value="ECO:0007669"/>
    <property type="project" value="TreeGrafter"/>
</dbReference>
<dbReference type="PANTHER" id="PTHR46380">
    <property type="entry name" value="CYCLIN-D-BINDING MYB-LIKE TRANSCRIPTION FACTOR 1"/>
    <property type="match status" value="1"/>
</dbReference>
<dbReference type="PROSITE" id="PS51294">
    <property type="entry name" value="HTH_MYB"/>
    <property type="match status" value="1"/>
</dbReference>
<dbReference type="Gene3D" id="1.10.10.60">
    <property type="entry name" value="Homeodomain-like"/>
    <property type="match status" value="1"/>
</dbReference>
<dbReference type="EMBL" id="LCZI01001434">
    <property type="protein sequence ID" value="KKZ60797.1"/>
    <property type="molecule type" value="Genomic_DNA"/>
</dbReference>
<dbReference type="AlphaFoldDB" id="A0A0G2HRQ2"/>
<dbReference type="InterPro" id="IPR001005">
    <property type="entry name" value="SANT/Myb"/>
</dbReference>
<dbReference type="Pfam" id="PF13921">
    <property type="entry name" value="Myb_DNA-bind_6"/>
    <property type="match status" value="1"/>
</dbReference>
<evidence type="ECO:0000256" key="3">
    <source>
        <dbReference type="ARBA" id="ARBA00023242"/>
    </source>
</evidence>
<gene>
    <name evidence="6" type="ORF">EMCG_04538</name>
</gene>
<dbReference type="SUPFAM" id="SSF46689">
    <property type="entry name" value="Homeodomain-like"/>
    <property type="match status" value="1"/>
</dbReference>
<feature type="compositionally biased region" description="Polar residues" evidence="4">
    <location>
        <begin position="226"/>
        <end position="241"/>
    </location>
</feature>
<dbReference type="PANTHER" id="PTHR46380:SF2">
    <property type="entry name" value="CYCLIN-D-BINDING MYB-LIKE TRANSCRIPTION FACTOR 1"/>
    <property type="match status" value="1"/>
</dbReference>
<proteinExistence type="predicted"/>
<keyword evidence="2" id="KW-0238">DNA-binding</keyword>
<dbReference type="Proteomes" id="UP000034164">
    <property type="component" value="Unassembled WGS sequence"/>
</dbReference>
<evidence type="ECO:0000256" key="1">
    <source>
        <dbReference type="ARBA" id="ARBA00004123"/>
    </source>
</evidence>
<dbReference type="VEuPathDB" id="FungiDB:EMCG_04538"/>
<feature type="compositionally biased region" description="Low complexity" evidence="4">
    <location>
        <begin position="23"/>
        <end position="38"/>
    </location>
</feature>
<reference evidence="7" key="1">
    <citation type="journal article" date="2015" name="PLoS Genet.">
        <title>The dynamic genome and transcriptome of the human fungal pathogen Blastomyces and close relative Emmonsia.</title>
        <authorList>
            <person name="Munoz J.F."/>
            <person name="Gauthier G.M."/>
            <person name="Desjardins C.A."/>
            <person name="Gallo J.E."/>
            <person name="Holder J."/>
            <person name="Sullivan T.D."/>
            <person name="Marty A.J."/>
            <person name="Carmen J.C."/>
            <person name="Chen Z."/>
            <person name="Ding L."/>
            <person name="Gujja S."/>
            <person name="Magrini V."/>
            <person name="Misas E."/>
            <person name="Mitreva M."/>
            <person name="Priest M."/>
            <person name="Saif S."/>
            <person name="Whiston E.A."/>
            <person name="Young S."/>
            <person name="Zeng Q."/>
            <person name="Goldman W.E."/>
            <person name="Mardis E.R."/>
            <person name="Taylor J.W."/>
            <person name="McEwen J.G."/>
            <person name="Clay O.K."/>
            <person name="Klein B.S."/>
            <person name="Cuomo C.A."/>
        </authorList>
    </citation>
    <scope>NUCLEOTIDE SEQUENCE [LARGE SCALE GENOMIC DNA]</scope>
    <source>
        <strain evidence="7">UAMH 3008</strain>
    </source>
</reference>
<protein>
    <recommendedName>
        <fullName evidence="5">HTH myb-type domain-containing protein</fullName>
    </recommendedName>
</protein>
<dbReference type="InterPro" id="IPR017930">
    <property type="entry name" value="Myb_dom"/>
</dbReference>
<comment type="subcellular location">
    <subcellularLocation>
        <location evidence="1">Nucleus</location>
    </subcellularLocation>
</comment>
<dbReference type="InterPro" id="IPR051651">
    <property type="entry name" value="DMTF1_DNA-bind_reg"/>
</dbReference>
<evidence type="ECO:0000313" key="6">
    <source>
        <dbReference type="EMBL" id="KKZ60797.1"/>
    </source>
</evidence>
<feature type="region of interest" description="Disordered" evidence="4">
    <location>
        <begin position="217"/>
        <end position="241"/>
    </location>
</feature>
<dbReference type="GO" id="GO:0000976">
    <property type="term" value="F:transcription cis-regulatory region binding"/>
    <property type="evidence" value="ECO:0007669"/>
    <property type="project" value="TreeGrafter"/>
</dbReference>